<proteinExistence type="predicted"/>
<dbReference type="AlphaFoldDB" id="A0A382TJA6"/>
<reference evidence="1" key="1">
    <citation type="submission" date="2018-05" db="EMBL/GenBank/DDBJ databases">
        <authorList>
            <person name="Lanie J.A."/>
            <person name="Ng W.-L."/>
            <person name="Kazmierczak K.M."/>
            <person name="Andrzejewski T.M."/>
            <person name="Davidsen T.M."/>
            <person name="Wayne K.J."/>
            <person name="Tettelin H."/>
            <person name="Glass J.I."/>
            <person name="Rusch D."/>
            <person name="Podicherti R."/>
            <person name="Tsui H.-C.T."/>
            <person name="Winkler M.E."/>
        </authorList>
    </citation>
    <scope>NUCLEOTIDE SEQUENCE</scope>
</reference>
<gene>
    <name evidence="1" type="ORF">METZ01_LOCUS375034</name>
</gene>
<feature type="non-terminal residue" evidence="1">
    <location>
        <position position="1"/>
    </location>
</feature>
<sequence>PGQFDFSVVVQDVSAPLPTVIPLQAVDGENEPMANLATISVNIFR</sequence>
<organism evidence="1">
    <name type="scientific">marine metagenome</name>
    <dbReference type="NCBI Taxonomy" id="408172"/>
    <lineage>
        <taxon>unclassified sequences</taxon>
        <taxon>metagenomes</taxon>
        <taxon>ecological metagenomes</taxon>
    </lineage>
</organism>
<dbReference type="EMBL" id="UINC01137066">
    <property type="protein sequence ID" value="SVD22180.1"/>
    <property type="molecule type" value="Genomic_DNA"/>
</dbReference>
<accession>A0A382TJA6</accession>
<name>A0A382TJA6_9ZZZZ</name>
<evidence type="ECO:0000313" key="1">
    <source>
        <dbReference type="EMBL" id="SVD22180.1"/>
    </source>
</evidence>
<protein>
    <submittedName>
        <fullName evidence="1">Uncharacterized protein</fullName>
    </submittedName>
</protein>